<dbReference type="PANTHER" id="PTHR42680:SF3">
    <property type="entry name" value="DCTP DEAMINASE"/>
    <property type="match status" value="1"/>
</dbReference>
<evidence type="ECO:0000256" key="2">
    <source>
        <dbReference type="ARBA" id="ARBA00023080"/>
    </source>
</evidence>
<evidence type="ECO:0000313" key="4">
    <source>
        <dbReference type="Proteomes" id="UP001233836"/>
    </source>
</evidence>
<reference evidence="3 4" key="1">
    <citation type="submission" date="2023-07" db="EMBL/GenBank/DDBJ databases">
        <title>Sorghum-associated microbial communities from plants grown in Nebraska, USA.</title>
        <authorList>
            <person name="Schachtman D."/>
        </authorList>
    </citation>
    <scope>NUCLEOTIDE SEQUENCE [LARGE SCALE GENOMIC DNA]</scope>
    <source>
        <strain evidence="3 4">DS1314</strain>
    </source>
</reference>
<keyword evidence="2" id="KW-0546">Nucleotide metabolism</keyword>
<dbReference type="GO" id="GO:0008829">
    <property type="term" value="F:dCTP deaminase activity"/>
    <property type="evidence" value="ECO:0007669"/>
    <property type="project" value="UniProtKB-EC"/>
</dbReference>
<dbReference type="InterPro" id="IPR033704">
    <property type="entry name" value="dUTPase_trimeric"/>
</dbReference>
<dbReference type="InterPro" id="IPR011962">
    <property type="entry name" value="dCTP_deaminase"/>
</dbReference>
<sequence length="189" mass="21477">MILADVDIMKLIENDNLRISPFDIQNLRPNGVRVHISNEIITYDRNQTIDMSKPEKLRYTTNIIDPVAGFILSPNEFILMSTLETIKTPRDIVGYLEGRSTIARLGLSIHCTSGIIDNLYEEPRSIILEIKNNGPLSIKLYPGLPIGMMLFHQLSSPVEQDVQKQYFRQDKVTVPNLEFIHEGGGKIEK</sequence>
<dbReference type="PANTHER" id="PTHR42680">
    <property type="entry name" value="DCTP DEAMINASE"/>
    <property type="match status" value="1"/>
</dbReference>
<keyword evidence="4" id="KW-1185">Reference proteome</keyword>
<evidence type="ECO:0000256" key="1">
    <source>
        <dbReference type="ARBA" id="ARBA00022801"/>
    </source>
</evidence>
<dbReference type="Pfam" id="PF22769">
    <property type="entry name" value="DCD"/>
    <property type="match status" value="1"/>
</dbReference>
<dbReference type="SUPFAM" id="SSF51283">
    <property type="entry name" value="dUTPase-like"/>
    <property type="match status" value="1"/>
</dbReference>
<accession>A0ABT9WJD2</accession>
<proteinExistence type="predicted"/>
<gene>
    <name evidence="3" type="ORF">J2T19_004869</name>
</gene>
<organism evidence="3 4">
    <name type="scientific">Paenibacillus tundrae</name>
    <dbReference type="NCBI Taxonomy" id="528187"/>
    <lineage>
        <taxon>Bacteria</taxon>
        <taxon>Bacillati</taxon>
        <taxon>Bacillota</taxon>
        <taxon>Bacilli</taxon>
        <taxon>Bacillales</taxon>
        <taxon>Paenibacillaceae</taxon>
        <taxon>Paenibacillus</taxon>
    </lineage>
</organism>
<dbReference type="NCBIfam" id="TIGR02274">
    <property type="entry name" value="dCTP_deam"/>
    <property type="match status" value="1"/>
</dbReference>
<keyword evidence="1 3" id="KW-0378">Hydrolase</keyword>
<dbReference type="EC" id="3.5.4.13" evidence="3"/>
<dbReference type="CDD" id="cd07557">
    <property type="entry name" value="trimeric_dUTPase"/>
    <property type="match status" value="1"/>
</dbReference>
<protein>
    <submittedName>
        <fullName evidence="3">dCTP deaminase</fullName>
        <ecNumber evidence="3">3.5.4.13</ecNumber>
    </submittedName>
</protein>
<dbReference type="EMBL" id="JAUSTI010000019">
    <property type="protein sequence ID" value="MDQ0173376.1"/>
    <property type="molecule type" value="Genomic_DNA"/>
</dbReference>
<dbReference type="RefSeq" id="WP_307220339.1">
    <property type="nucleotide sequence ID" value="NZ_JAUSTI010000019.1"/>
</dbReference>
<evidence type="ECO:0000313" key="3">
    <source>
        <dbReference type="EMBL" id="MDQ0173376.1"/>
    </source>
</evidence>
<dbReference type="InterPro" id="IPR036157">
    <property type="entry name" value="dUTPase-like_sf"/>
</dbReference>
<name>A0ABT9WJD2_9BACL</name>
<dbReference type="Proteomes" id="UP001233836">
    <property type="component" value="Unassembled WGS sequence"/>
</dbReference>
<dbReference type="Gene3D" id="2.70.40.10">
    <property type="match status" value="1"/>
</dbReference>
<comment type="caution">
    <text evidence="3">The sequence shown here is derived from an EMBL/GenBank/DDBJ whole genome shotgun (WGS) entry which is preliminary data.</text>
</comment>